<feature type="compositionally biased region" description="Basic and acidic residues" evidence="1">
    <location>
        <begin position="253"/>
        <end position="264"/>
    </location>
</feature>
<dbReference type="SUPFAM" id="SSF48452">
    <property type="entry name" value="TPR-like"/>
    <property type="match status" value="1"/>
</dbReference>
<organism evidence="2">
    <name type="scientific">bioreactor metagenome</name>
    <dbReference type="NCBI Taxonomy" id="1076179"/>
    <lineage>
        <taxon>unclassified sequences</taxon>
        <taxon>metagenomes</taxon>
        <taxon>ecological metagenomes</taxon>
    </lineage>
</organism>
<dbReference type="InterPro" id="IPR011990">
    <property type="entry name" value="TPR-like_helical_dom_sf"/>
</dbReference>
<dbReference type="AlphaFoldDB" id="A0A644WQB1"/>
<feature type="compositionally biased region" description="Low complexity" evidence="1">
    <location>
        <begin position="235"/>
        <end position="246"/>
    </location>
</feature>
<proteinExistence type="predicted"/>
<dbReference type="PROSITE" id="PS51318">
    <property type="entry name" value="TAT"/>
    <property type="match status" value="1"/>
</dbReference>
<protein>
    <submittedName>
        <fullName evidence="2">Uncharacterized protein</fullName>
    </submittedName>
</protein>
<dbReference type="Gene3D" id="1.25.40.10">
    <property type="entry name" value="Tetratricopeptide repeat domain"/>
    <property type="match status" value="1"/>
</dbReference>
<dbReference type="InterPro" id="IPR006311">
    <property type="entry name" value="TAT_signal"/>
</dbReference>
<feature type="region of interest" description="Disordered" evidence="1">
    <location>
        <begin position="232"/>
        <end position="269"/>
    </location>
</feature>
<evidence type="ECO:0000313" key="2">
    <source>
        <dbReference type="EMBL" id="MPM06096.1"/>
    </source>
</evidence>
<comment type="caution">
    <text evidence="2">The sequence shown here is derived from an EMBL/GenBank/DDBJ whole genome shotgun (WGS) entry which is preliminary data.</text>
</comment>
<accession>A0A644WQB1</accession>
<gene>
    <name evidence="2" type="ORF">SDC9_52392</name>
</gene>
<sequence>MKKTIGRRTFLKTSLLSAGACMFSGILPAKASNSTVPSSTVNHSGSVKDDLLAQYRIAKDYFYRKQYDKSISLFKQLIADNPGTLFLYDGLARVYGARQSMLQVVELYRNGLQQNTGNPYFMHRYGMALRSLCLGNPAAARQFAIQNEISNLYEYAAGQVLAANALNPKSIFQLDLKDFPRLLERFNDNPRNSEIMLSLPDEVLSQINNVSSSVSDKWVAMRDSHKPVVFLEMDGNSSRGGNNNRGGNRHRNLYNEKEREERERSKRKHEKNISYHYMRQSFKQKNTMQVERFGMQILANDKSDTNVVGSMRKYFRRNKNYDRIIALNRYFYAANQNVYSGLALAASLVKYNKNTPSLNEAKRMLDSAEPYLSALTPVARASWYLSHAKIRQRAKNIQEARYILLAGLRQTNGCYGVAYTLMEHYVMMFDKKDATKAIAVQKALCNKEIQAINDPIWIHVEQYRRFANENQLSVTEQIKALTALAKLQKTFRDNGYNATMMEIKSLKIS</sequence>
<reference evidence="2" key="1">
    <citation type="submission" date="2019-08" db="EMBL/GenBank/DDBJ databases">
        <authorList>
            <person name="Kucharzyk K."/>
            <person name="Murdoch R.W."/>
            <person name="Higgins S."/>
            <person name="Loffler F."/>
        </authorList>
    </citation>
    <scope>NUCLEOTIDE SEQUENCE</scope>
</reference>
<evidence type="ECO:0000256" key="1">
    <source>
        <dbReference type="SAM" id="MobiDB-lite"/>
    </source>
</evidence>
<dbReference type="EMBL" id="VSSQ01001197">
    <property type="protein sequence ID" value="MPM06096.1"/>
    <property type="molecule type" value="Genomic_DNA"/>
</dbReference>
<name>A0A644WQB1_9ZZZZ</name>